<dbReference type="Proteomes" id="UP000515129">
    <property type="component" value="Chromosome 41"/>
</dbReference>
<dbReference type="PANTHER" id="PTHR46791">
    <property type="entry name" value="EXPRESSED PROTEIN"/>
    <property type="match status" value="1"/>
</dbReference>
<dbReference type="RefSeq" id="XP_026083513.1">
    <property type="nucleotide sequence ID" value="XM_026227728.1"/>
</dbReference>
<dbReference type="GeneID" id="113059317"/>
<feature type="domain" description="Integrase core" evidence="1">
    <location>
        <begin position="253"/>
        <end position="385"/>
    </location>
</feature>
<evidence type="ECO:0000313" key="3">
    <source>
        <dbReference type="RefSeq" id="XP_026083513.1"/>
    </source>
</evidence>
<evidence type="ECO:0000313" key="2">
    <source>
        <dbReference type="Proteomes" id="UP000515129"/>
    </source>
</evidence>
<dbReference type="PANTHER" id="PTHR46791:SF11">
    <property type="entry name" value="INTEGRASE CATALYTIC DOMAIN-CONTAINING PROTEIN"/>
    <property type="match status" value="1"/>
</dbReference>
<keyword evidence="2" id="KW-1185">Reference proteome</keyword>
<gene>
    <name evidence="3" type="primary">LOC113059317</name>
</gene>
<accession>A0A6P6LFX1</accession>
<protein>
    <submittedName>
        <fullName evidence="3">Uncharacterized protein LOC113059317 isoform X2</fullName>
    </submittedName>
</protein>
<proteinExistence type="predicted"/>
<reference evidence="3" key="1">
    <citation type="submission" date="2025-08" db="UniProtKB">
        <authorList>
            <consortium name="RefSeq"/>
        </authorList>
    </citation>
    <scope>IDENTIFICATION</scope>
    <source>
        <strain evidence="3">Wakin</strain>
        <tissue evidence="3">Muscle</tissue>
    </source>
</reference>
<organism evidence="2 3">
    <name type="scientific">Carassius auratus</name>
    <name type="common">Goldfish</name>
    <dbReference type="NCBI Taxonomy" id="7957"/>
    <lineage>
        <taxon>Eukaryota</taxon>
        <taxon>Metazoa</taxon>
        <taxon>Chordata</taxon>
        <taxon>Craniata</taxon>
        <taxon>Vertebrata</taxon>
        <taxon>Euteleostomi</taxon>
        <taxon>Actinopterygii</taxon>
        <taxon>Neopterygii</taxon>
        <taxon>Teleostei</taxon>
        <taxon>Ostariophysi</taxon>
        <taxon>Cypriniformes</taxon>
        <taxon>Cyprinidae</taxon>
        <taxon>Cyprininae</taxon>
        <taxon>Carassius</taxon>
    </lineage>
</organism>
<dbReference type="AlphaFoldDB" id="A0A6P6LFX1"/>
<dbReference type="InterPro" id="IPR058913">
    <property type="entry name" value="Integrase_dom_put"/>
</dbReference>
<dbReference type="Pfam" id="PF24764">
    <property type="entry name" value="rva_4"/>
    <property type="match status" value="1"/>
</dbReference>
<name>A0A6P6LFX1_CARAU</name>
<evidence type="ECO:0000259" key="1">
    <source>
        <dbReference type="Pfam" id="PF24764"/>
    </source>
</evidence>
<sequence length="414" mass="46917">MANNRPEAANLGSASQGPLATQLLQRLESRITDTLSQPYFNLDYFQYVVNQEAFILTSASSILNIPAEIVECLLSLQRMIHAALSQESPCVFIREGGRGRPKFCFSEELLSRLIDMPLPVSCIANLLGVSQSTIFRRMHELRLSTRLTYSSLSDSELDDAVISIKTRIPNAGYRMVKGCLQSNGHRVQWNRIKESMHRVDAPGILERMTQLGCIVRRTYFVQRPLSLVHVDTNHKLIRYNIVIFGAIDGYSRKAVENFGWPSRVRGDEGVENVAIAETMFSVKGTGRGSFIAGRSVHNQRIERLWRDVWTSVTHLYYEVLHSLEEDGLLDLSDAVHLFCAHYVFLPRLAETLHTFTEGWDNHPLRSEGGLTPNQLWVMGHMQNPCDADEDLQNTELFGTDWEMFDGVPEEPYGV</sequence>